<accession>A0A7Y9XBA1</accession>
<dbReference type="EMBL" id="JACCHL010000001">
    <property type="protein sequence ID" value="NYH51433.1"/>
    <property type="molecule type" value="Genomic_DNA"/>
</dbReference>
<evidence type="ECO:0000313" key="2">
    <source>
        <dbReference type="Proteomes" id="UP000584931"/>
    </source>
</evidence>
<organism evidence="1 2">
    <name type="scientific">Nocardiopsis sinuspersici</name>
    <dbReference type="NCBI Taxonomy" id="501010"/>
    <lineage>
        <taxon>Bacteria</taxon>
        <taxon>Bacillati</taxon>
        <taxon>Actinomycetota</taxon>
        <taxon>Actinomycetes</taxon>
        <taxon>Streptosporangiales</taxon>
        <taxon>Nocardiopsidaceae</taxon>
        <taxon>Nocardiopsis</taxon>
    </lineage>
</organism>
<gene>
    <name evidence="1" type="ORF">HNR06_001022</name>
</gene>
<sequence length="46" mass="5201">MAEYVNWVNRHLHGEIGLGPPAEFEDGFYRQQTGATKDEALVPSLR</sequence>
<comment type="caution">
    <text evidence="1">The sequence shown here is derived from an EMBL/GenBank/DDBJ whole genome shotgun (WGS) entry which is preliminary data.</text>
</comment>
<dbReference type="Proteomes" id="UP000584931">
    <property type="component" value="Unassembled WGS sequence"/>
</dbReference>
<reference evidence="1 2" key="1">
    <citation type="submission" date="2020-07" db="EMBL/GenBank/DDBJ databases">
        <title>Sequencing the genomes of 1000 actinobacteria strains.</title>
        <authorList>
            <person name="Klenk H.-P."/>
        </authorList>
    </citation>
    <scope>NUCLEOTIDE SEQUENCE [LARGE SCALE GENOMIC DNA]</scope>
    <source>
        <strain evidence="1 2">DSM 45278</strain>
    </source>
</reference>
<protein>
    <submittedName>
        <fullName evidence="1">Uncharacterized protein</fullName>
    </submittedName>
</protein>
<name>A0A7Y9XBA1_9ACTN</name>
<dbReference type="AlphaFoldDB" id="A0A7Y9XBA1"/>
<evidence type="ECO:0000313" key="1">
    <source>
        <dbReference type="EMBL" id="NYH51433.1"/>
    </source>
</evidence>
<proteinExistence type="predicted"/>